<dbReference type="InterPro" id="IPR014729">
    <property type="entry name" value="Rossmann-like_a/b/a_fold"/>
</dbReference>
<dbReference type="CDD" id="cd23659">
    <property type="entry name" value="USP_At3g01520-like"/>
    <property type="match status" value="1"/>
</dbReference>
<dbReference type="PRINTS" id="PR01438">
    <property type="entry name" value="UNVRSLSTRESS"/>
</dbReference>
<dbReference type="PANTHER" id="PTHR46100:SF4">
    <property type="entry name" value="USPA DOMAIN-CONTAINING PROTEIN"/>
    <property type="match status" value="1"/>
</dbReference>
<dbReference type="EMBL" id="JAEPRB010000008">
    <property type="protein sequence ID" value="KAG2227340.1"/>
    <property type="molecule type" value="Genomic_DNA"/>
</dbReference>
<dbReference type="PANTHER" id="PTHR46100">
    <property type="entry name" value="IMP2'P"/>
    <property type="match status" value="1"/>
</dbReference>
<sequence length="411" mass="46593">MGENHHHRFTHKHRSHKERHKHSDDQPDSPQTPIVTITPSQENVTHEEKEGFKELNKVDERDKDIPKATIVNSEPDQNRLRTASMQDDDASTSSASSSEYESSSDERSSFSSQLDLLSEELKKHQVDLQMEDKEIDKKLLEDKEIDQKLLEATEYNRRVPSLDFSPTTIADNKTKTKNHLNKASQSSAAAPSTKSQRHLVFTEPEVDEQLDRIIVTQYYGKSSPEHKTHQKPRSYLVAYDFSKESRSAVEWTMGTILRDHDEIYVVTIVSEDDSSPESDKEPGQTLQDVSNTLNAKSKILLSHMLLFDIKLVTITARGSVREVLQDMMDELPLTMVVSGCRGRSTMKGMLMGSISTFLLHKSPVPVTVIRYQKKKKHKSKKKLSTHPHALSESIKTNHLVVDELGTTGASR</sequence>
<feature type="region of interest" description="Disordered" evidence="1">
    <location>
        <begin position="1"/>
        <end position="112"/>
    </location>
</feature>
<name>A0A8H7SEZ1_9FUNG</name>
<dbReference type="Gene3D" id="3.40.50.620">
    <property type="entry name" value="HUPs"/>
    <property type="match status" value="1"/>
</dbReference>
<accession>A0A8H7SEZ1</accession>
<feature type="compositionally biased region" description="Basic residues" evidence="1">
    <location>
        <begin position="1"/>
        <end position="20"/>
    </location>
</feature>
<feature type="compositionally biased region" description="Polar residues" evidence="1">
    <location>
        <begin position="28"/>
        <end position="43"/>
    </location>
</feature>
<evidence type="ECO:0000256" key="1">
    <source>
        <dbReference type="SAM" id="MobiDB-lite"/>
    </source>
</evidence>
<keyword evidence="4" id="KW-1185">Reference proteome</keyword>
<organism evidence="3 4">
    <name type="scientific">Circinella minor</name>
    <dbReference type="NCBI Taxonomy" id="1195481"/>
    <lineage>
        <taxon>Eukaryota</taxon>
        <taxon>Fungi</taxon>
        <taxon>Fungi incertae sedis</taxon>
        <taxon>Mucoromycota</taxon>
        <taxon>Mucoromycotina</taxon>
        <taxon>Mucoromycetes</taxon>
        <taxon>Mucorales</taxon>
        <taxon>Lichtheimiaceae</taxon>
        <taxon>Circinella</taxon>
    </lineage>
</organism>
<feature type="region of interest" description="Disordered" evidence="1">
    <location>
        <begin position="165"/>
        <end position="197"/>
    </location>
</feature>
<reference evidence="3 4" key="1">
    <citation type="submission" date="2020-12" db="EMBL/GenBank/DDBJ databases">
        <title>Metabolic potential, ecology and presence of endohyphal bacteria is reflected in genomic diversity of Mucoromycotina.</title>
        <authorList>
            <person name="Muszewska A."/>
            <person name="Okrasinska A."/>
            <person name="Steczkiewicz K."/>
            <person name="Drgas O."/>
            <person name="Orlowska M."/>
            <person name="Perlinska-Lenart U."/>
            <person name="Aleksandrzak-Piekarczyk T."/>
            <person name="Szatraj K."/>
            <person name="Zielenkiewicz U."/>
            <person name="Pilsyk S."/>
            <person name="Malc E."/>
            <person name="Mieczkowski P."/>
            <person name="Kruszewska J.S."/>
            <person name="Biernat P."/>
            <person name="Pawlowska J."/>
        </authorList>
    </citation>
    <scope>NUCLEOTIDE SEQUENCE [LARGE SCALE GENOMIC DNA]</scope>
    <source>
        <strain evidence="3 4">CBS 142.35</strain>
    </source>
</reference>
<dbReference type="SUPFAM" id="SSF52402">
    <property type="entry name" value="Adenine nucleotide alpha hydrolases-like"/>
    <property type="match status" value="1"/>
</dbReference>
<protein>
    <recommendedName>
        <fullName evidence="2">UspA domain-containing protein</fullName>
    </recommendedName>
</protein>
<dbReference type="InterPro" id="IPR006016">
    <property type="entry name" value="UspA"/>
</dbReference>
<dbReference type="AlphaFoldDB" id="A0A8H7SEZ1"/>
<dbReference type="InterPro" id="IPR006015">
    <property type="entry name" value="Universal_stress_UspA"/>
</dbReference>
<feature type="compositionally biased region" description="Polar residues" evidence="1">
    <location>
        <begin position="181"/>
        <end position="194"/>
    </location>
</feature>
<dbReference type="OrthoDB" id="843225at2759"/>
<feature type="compositionally biased region" description="Basic and acidic residues" evidence="1">
    <location>
        <begin position="44"/>
        <end position="66"/>
    </location>
</feature>
<proteinExistence type="predicted"/>
<dbReference type="Pfam" id="PF00582">
    <property type="entry name" value="Usp"/>
    <property type="match status" value="1"/>
</dbReference>
<feature type="compositionally biased region" description="Low complexity" evidence="1">
    <location>
        <begin position="91"/>
        <end position="101"/>
    </location>
</feature>
<evidence type="ECO:0000313" key="3">
    <source>
        <dbReference type="EMBL" id="KAG2227340.1"/>
    </source>
</evidence>
<evidence type="ECO:0000259" key="2">
    <source>
        <dbReference type="Pfam" id="PF00582"/>
    </source>
</evidence>
<dbReference type="Proteomes" id="UP000646827">
    <property type="component" value="Unassembled WGS sequence"/>
</dbReference>
<evidence type="ECO:0000313" key="4">
    <source>
        <dbReference type="Proteomes" id="UP000646827"/>
    </source>
</evidence>
<gene>
    <name evidence="3" type="ORF">INT45_004295</name>
</gene>
<feature type="domain" description="UspA" evidence="2">
    <location>
        <begin position="236"/>
        <end position="370"/>
    </location>
</feature>
<comment type="caution">
    <text evidence="3">The sequence shown here is derived from an EMBL/GenBank/DDBJ whole genome shotgun (WGS) entry which is preliminary data.</text>
</comment>